<proteinExistence type="predicted"/>
<keyword evidence="4" id="KW-1185">Reference proteome</keyword>
<organism evidence="3 4">
    <name type="scientific">Roseateles violae</name>
    <dbReference type="NCBI Taxonomy" id="3058042"/>
    <lineage>
        <taxon>Bacteria</taxon>
        <taxon>Pseudomonadati</taxon>
        <taxon>Pseudomonadota</taxon>
        <taxon>Betaproteobacteria</taxon>
        <taxon>Burkholderiales</taxon>
        <taxon>Sphaerotilaceae</taxon>
        <taxon>Roseateles</taxon>
    </lineage>
</organism>
<feature type="transmembrane region" description="Helical" evidence="2">
    <location>
        <begin position="365"/>
        <end position="387"/>
    </location>
</feature>
<name>A0ABT8DNE2_9BURK</name>
<keyword evidence="2" id="KW-0472">Membrane</keyword>
<evidence type="ECO:0000256" key="2">
    <source>
        <dbReference type="SAM" id="Phobius"/>
    </source>
</evidence>
<protein>
    <submittedName>
        <fullName evidence="3">DUF3422 domain-containing protein</fullName>
    </submittedName>
</protein>
<dbReference type="EMBL" id="JAUHHC010000001">
    <property type="protein sequence ID" value="MDN3919473.1"/>
    <property type="molecule type" value="Genomic_DNA"/>
</dbReference>
<feature type="transmembrane region" description="Helical" evidence="2">
    <location>
        <begin position="393"/>
        <end position="418"/>
    </location>
</feature>
<evidence type="ECO:0000313" key="4">
    <source>
        <dbReference type="Proteomes" id="UP001228044"/>
    </source>
</evidence>
<feature type="coiled-coil region" evidence="1">
    <location>
        <begin position="216"/>
        <end position="243"/>
    </location>
</feature>
<accession>A0ABT8DNE2</accession>
<dbReference type="Pfam" id="PF11902">
    <property type="entry name" value="DUF3422"/>
    <property type="match status" value="1"/>
</dbReference>
<keyword evidence="2" id="KW-0812">Transmembrane</keyword>
<dbReference type="RefSeq" id="WP_290357775.1">
    <property type="nucleotide sequence ID" value="NZ_JAUHHC010000001.1"/>
</dbReference>
<reference evidence="3 4" key="1">
    <citation type="submission" date="2023-06" db="EMBL/GenBank/DDBJ databases">
        <title>Pelomonas sp. PFR6 16S ribosomal RNA gene Genome sequencing and assembly.</title>
        <authorList>
            <person name="Woo H."/>
        </authorList>
    </citation>
    <scope>NUCLEOTIDE SEQUENCE [LARGE SCALE GENOMIC DNA]</scope>
    <source>
        <strain evidence="3 4">PFR6</strain>
    </source>
</reference>
<dbReference type="InterPro" id="IPR021830">
    <property type="entry name" value="DUF3422"/>
</dbReference>
<comment type="caution">
    <text evidence="3">The sequence shown here is derived from an EMBL/GenBank/DDBJ whole genome shotgun (WGS) entry which is preliminary data.</text>
</comment>
<evidence type="ECO:0000256" key="1">
    <source>
        <dbReference type="SAM" id="Coils"/>
    </source>
</evidence>
<keyword evidence="1" id="KW-0175">Coiled coil</keyword>
<sequence>MYGALTQHAQRIRLHNEVHERPPEPLSAPLSISHIVMLCDREQLLASREHLARLLRDQHLAEPGPDTTHLRMDLGSYRLRWELHTEFVSWTFSRTLADERFDAQQPATALAVLPQDWLAALPGACLVGLHLWLLADGRWAAQDLARGLLSEDSLLGSAVAGGEGQVFTDFATHADGFSRMLVLPGKMAPRRLGRLVQRLLEIETYRMAALLGLPVAREASAMLGAAEHELAELAQAIRSARREQEPELLDRLTRLAAKVEGGYAATHSRFSASTAYFELMEKRIADIAETRLPGLQTIAEFMERRLTPAKSTCEWAARRQTALSERISRVSNLLRTRVEIEQQVGIQALLAAMNRRQDLQLKLQAMVEGLSVAAISYYIVGLISYLAKGAQKIGWPFGVETTSAVAVPVVALVVWALVRRAHRVIVGH</sequence>
<evidence type="ECO:0000313" key="3">
    <source>
        <dbReference type="EMBL" id="MDN3919473.1"/>
    </source>
</evidence>
<dbReference type="Proteomes" id="UP001228044">
    <property type="component" value="Unassembled WGS sequence"/>
</dbReference>
<keyword evidence="2" id="KW-1133">Transmembrane helix</keyword>
<gene>
    <name evidence="3" type="ORF">QWJ38_04175</name>
</gene>